<dbReference type="VEuPathDB" id="FungiDB:PC110_g7066"/>
<dbReference type="GO" id="GO:0003676">
    <property type="term" value="F:nucleic acid binding"/>
    <property type="evidence" value="ECO:0007669"/>
    <property type="project" value="InterPro"/>
</dbReference>
<protein>
    <recommendedName>
        <fullName evidence="3">Tc1-like transposase DDE domain-containing protein</fullName>
    </recommendedName>
</protein>
<dbReference type="Proteomes" id="UP000736787">
    <property type="component" value="Unassembled WGS sequence"/>
</dbReference>
<reference evidence="1" key="1">
    <citation type="submission" date="2018-10" db="EMBL/GenBank/DDBJ databases">
        <title>Effector identification in a new, highly contiguous assembly of the strawberry crown rot pathogen Phytophthora cactorum.</title>
        <authorList>
            <person name="Armitage A.D."/>
            <person name="Nellist C.F."/>
            <person name="Bates H."/>
            <person name="Vickerstaff R.J."/>
            <person name="Harrison R.J."/>
        </authorList>
    </citation>
    <scope>NUCLEOTIDE SEQUENCE</scope>
    <source>
        <strain evidence="1">4040</strain>
    </source>
</reference>
<dbReference type="InterPro" id="IPR036397">
    <property type="entry name" value="RNaseH_sf"/>
</dbReference>
<proteinExistence type="predicted"/>
<organism evidence="1 2">
    <name type="scientific">Phytophthora cactorum</name>
    <dbReference type="NCBI Taxonomy" id="29920"/>
    <lineage>
        <taxon>Eukaryota</taxon>
        <taxon>Sar</taxon>
        <taxon>Stramenopiles</taxon>
        <taxon>Oomycota</taxon>
        <taxon>Peronosporomycetes</taxon>
        <taxon>Peronosporales</taxon>
        <taxon>Peronosporaceae</taxon>
        <taxon>Phytophthora</taxon>
    </lineage>
</organism>
<evidence type="ECO:0000313" key="1">
    <source>
        <dbReference type="EMBL" id="KAG2936585.1"/>
    </source>
</evidence>
<sequence>MARQSPPEEYASRTRRRSSGVIRLRRSWEGIWELLGKFGKEMPARHPWQSRDARENRCNTLVPKRDDLVRLRLGPYNPRCNPIENCFSSLKAHIKDYLALMWDEMNNPVLTMNGEPISKTEARMQLLERAAHVCMTKITQRMVQKMELHASKFASAAVRMEDMVYGA</sequence>
<gene>
    <name evidence="1" type="ORF">PC117_g11980</name>
</gene>
<evidence type="ECO:0000313" key="2">
    <source>
        <dbReference type="Proteomes" id="UP000736787"/>
    </source>
</evidence>
<dbReference type="AlphaFoldDB" id="A0A8T1D610"/>
<dbReference type="EMBL" id="RCMK01000321">
    <property type="protein sequence ID" value="KAG2936585.1"/>
    <property type="molecule type" value="Genomic_DNA"/>
</dbReference>
<dbReference type="Gene3D" id="3.30.420.10">
    <property type="entry name" value="Ribonuclease H-like superfamily/Ribonuclease H"/>
    <property type="match status" value="1"/>
</dbReference>
<accession>A0A8T1D610</accession>
<name>A0A8T1D610_9STRA</name>
<evidence type="ECO:0008006" key="3">
    <source>
        <dbReference type="Google" id="ProtNLM"/>
    </source>
</evidence>
<comment type="caution">
    <text evidence="1">The sequence shown here is derived from an EMBL/GenBank/DDBJ whole genome shotgun (WGS) entry which is preliminary data.</text>
</comment>